<sequence>MAWAILGVFVVFNGEFRVLAVAAGALLLWFGHKRGNMLLTALGAGFLALMLYAAY</sequence>
<evidence type="ECO:0000256" key="1">
    <source>
        <dbReference type="SAM" id="Phobius"/>
    </source>
</evidence>
<reference evidence="3 5" key="2">
    <citation type="journal article" date="2023" name="Microb. Genom.">
        <title>Mesoterricola silvestris gen. nov., sp. nov., Mesoterricola sediminis sp. nov., Geothrix oryzae sp. nov., Geothrix edaphica sp. nov., Geothrix rubra sp. nov., and Geothrix limicola sp. nov., six novel members of Acidobacteriota isolated from soils.</title>
        <authorList>
            <person name="Weisberg A.J."/>
            <person name="Pearce E."/>
            <person name="Kramer C.G."/>
            <person name="Chang J.H."/>
            <person name="Clarke C.R."/>
        </authorList>
    </citation>
    <scope>NUCLEOTIDE SEQUENCE [LARGE SCALE GENOMIC DNA]</scope>
    <source>
        <strain evidence="3 5">NE20-4-1</strain>
    </source>
</reference>
<dbReference type="AlphaFoldDB" id="A0A927QDV0"/>
<comment type="caution">
    <text evidence="2">The sequence shown here is derived from an EMBL/GenBank/DDBJ whole genome shotgun (WGS) entry which is preliminary data.</text>
</comment>
<evidence type="ECO:0000313" key="2">
    <source>
        <dbReference type="EMBL" id="MBD9722696.1"/>
    </source>
</evidence>
<keyword evidence="1" id="KW-0812">Transmembrane</keyword>
<reference evidence="2" key="1">
    <citation type="submission" date="2020-09" db="EMBL/GenBank/DDBJ databases">
        <title>Streptomyces canutascabiei sp. nov., which causes potato common scab and is distributed across the world.</title>
        <authorList>
            <person name="Nguyen H.P."/>
            <person name="Weisberg A.J."/>
            <person name="Chang J.H."/>
            <person name="Clarke C.R."/>
        </authorList>
    </citation>
    <scope>NUCLEOTIDE SEQUENCE</scope>
    <source>
        <strain evidence="2">ID-01-6.2a</strain>
    </source>
</reference>
<protein>
    <submittedName>
        <fullName evidence="2">Uncharacterized protein</fullName>
    </submittedName>
</protein>
<keyword evidence="5" id="KW-1185">Reference proteome</keyword>
<keyword evidence="1" id="KW-1133">Transmembrane helix</keyword>
<accession>A0A927QDV0</accession>
<dbReference type="EMBL" id="JARAWJ010000006">
    <property type="protein sequence ID" value="MDX3037805.1"/>
    <property type="molecule type" value="Genomic_DNA"/>
</dbReference>
<feature type="transmembrane region" description="Helical" evidence="1">
    <location>
        <begin position="37"/>
        <end position="54"/>
    </location>
</feature>
<keyword evidence="1" id="KW-0472">Membrane</keyword>
<dbReference type="Proteomes" id="UP001282474">
    <property type="component" value="Unassembled WGS sequence"/>
</dbReference>
<name>A0A927QDV0_9ACTN</name>
<evidence type="ECO:0000313" key="3">
    <source>
        <dbReference type="EMBL" id="MDX3037805.1"/>
    </source>
</evidence>
<evidence type="ECO:0000313" key="5">
    <source>
        <dbReference type="Proteomes" id="UP001282474"/>
    </source>
</evidence>
<dbReference type="GeneID" id="79930751"/>
<feature type="transmembrane region" description="Helical" evidence="1">
    <location>
        <begin position="6"/>
        <end position="30"/>
    </location>
</feature>
<dbReference type="Proteomes" id="UP000661025">
    <property type="component" value="Unassembled WGS sequence"/>
</dbReference>
<evidence type="ECO:0000313" key="4">
    <source>
        <dbReference type="Proteomes" id="UP000661025"/>
    </source>
</evidence>
<dbReference type="RefSeq" id="WP_177262070.1">
    <property type="nucleotide sequence ID" value="NZ_CP119182.1"/>
</dbReference>
<dbReference type="EMBL" id="JACYXT010000002">
    <property type="protein sequence ID" value="MBD9722696.1"/>
    <property type="molecule type" value="Genomic_DNA"/>
</dbReference>
<organism evidence="2 4">
    <name type="scientific">Streptomyces caniscabiei</name>
    <dbReference type="NCBI Taxonomy" id="2746961"/>
    <lineage>
        <taxon>Bacteria</taxon>
        <taxon>Bacillati</taxon>
        <taxon>Actinomycetota</taxon>
        <taxon>Actinomycetes</taxon>
        <taxon>Kitasatosporales</taxon>
        <taxon>Streptomycetaceae</taxon>
        <taxon>Streptomyces</taxon>
    </lineage>
</organism>
<proteinExistence type="predicted"/>
<gene>
    <name evidence="2" type="ORF">IHE70_05460</name>
    <name evidence="3" type="ORF">PV383_11580</name>
</gene>